<evidence type="ECO:0000256" key="3">
    <source>
        <dbReference type="ARBA" id="ARBA00022989"/>
    </source>
</evidence>
<organism evidence="8 9">
    <name type="scientific">Aphanomyces stellatus</name>
    <dbReference type="NCBI Taxonomy" id="120398"/>
    <lineage>
        <taxon>Eukaryota</taxon>
        <taxon>Sar</taxon>
        <taxon>Stramenopiles</taxon>
        <taxon>Oomycota</taxon>
        <taxon>Saprolegniomycetes</taxon>
        <taxon>Saprolegniales</taxon>
        <taxon>Verrucalvaceae</taxon>
        <taxon>Aphanomyces</taxon>
    </lineage>
</organism>
<dbReference type="EMBL" id="VJMH01005120">
    <property type="protein sequence ID" value="KAF0700511.1"/>
    <property type="molecule type" value="Genomic_DNA"/>
</dbReference>
<evidence type="ECO:0000313" key="8">
    <source>
        <dbReference type="EMBL" id="VFT85856.1"/>
    </source>
</evidence>
<accession>A0A485KLR0</accession>
<dbReference type="AlphaFoldDB" id="A0A485KLR0"/>
<dbReference type="Proteomes" id="UP000332933">
    <property type="component" value="Unassembled WGS sequence"/>
</dbReference>
<keyword evidence="3 5" id="KW-1133">Transmembrane helix</keyword>
<evidence type="ECO:0000256" key="2">
    <source>
        <dbReference type="ARBA" id="ARBA00022692"/>
    </source>
</evidence>
<dbReference type="Pfam" id="PF01284">
    <property type="entry name" value="MARVEL"/>
    <property type="match status" value="1"/>
</dbReference>
<dbReference type="OrthoDB" id="70847at2759"/>
<feature type="transmembrane region" description="Helical" evidence="5">
    <location>
        <begin position="21"/>
        <end position="41"/>
    </location>
</feature>
<reference evidence="7" key="2">
    <citation type="submission" date="2019-06" db="EMBL/GenBank/DDBJ databases">
        <title>Genomics analysis of Aphanomyces spp. identifies a new class of oomycete effector associated with host adaptation.</title>
        <authorList>
            <person name="Gaulin E."/>
        </authorList>
    </citation>
    <scope>NUCLEOTIDE SEQUENCE</scope>
    <source>
        <strain evidence="7">CBS 578.67</strain>
    </source>
</reference>
<feature type="transmembrane region" description="Helical" evidence="5">
    <location>
        <begin position="61"/>
        <end position="80"/>
    </location>
</feature>
<keyword evidence="4 5" id="KW-0472">Membrane</keyword>
<dbReference type="PANTHER" id="PTHR28165:SF1">
    <property type="entry name" value="NON-CLASSICAL EXPORT PROTEIN 2-RELATED"/>
    <property type="match status" value="1"/>
</dbReference>
<evidence type="ECO:0000256" key="1">
    <source>
        <dbReference type="ARBA" id="ARBA00004141"/>
    </source>
</evidence>
<reference evidence="8 9" key="1">
    <citation type="submission" date="2019-03" db="EMBL/GenBank/DDBJ databases">
        <authorList>
            <person name="Gaulin E."/>
            <person name="Dumas B."/>
        </authorList>
    </citation>
    <scope>NUCLEOTIDE SEQUENCE [LARGE SCALE GENOMIC DNA]</scope>
    <source>
        <strain evidence="8">CBS 568.67</strain>
    </source>
</reference>
<proteinExistence type="predicted"/>
<keyword evidence="9" id="KW-1185">Reference proteome</keyword>
<comment type="subcellular location">
    <subcellularLocation>
        <location evidence="1">Membrane</location>
        <topology evidence="1">Multi-pass membrane protein</topology>
    </subcellularLocation>
</comment>
<dbReference type="InterPro" id="IPR052649">
    <property type="entry name" value="NCE102-like"/>
</dbReference>
<evidence type="ECO:0000313" key="9">
    <source>
        <dbReference type="Proteomes" id="UP000332933"/>
    </source>
</evidence>
<sequence length="264" mass="28556">MSRVRAQMIAQIAMILRVLQAISGVVILLCLITSYTPVILADASKAVADPKQYIAAQPSHFFLAIAAYSSFVFGMGQLVFEHILSRVRTDALLERCVDGGLAAFFLVMGIVVAPQMGCAASRYQNCTSFQVSVVFAFLSAVLFGISLAFNVQNKTVVRANPDSTENLVPRGRYGRGALSSDAVLESQGAKQAKTKAQATAVDDDDLALVTMPRGNFGSVRATDVSELKQYHEEYAAEDVYFNSRIDLASMAKTKNPKLANKDKV</sequence>
<evidence type="ECO:0000259" key="6">
    <source>
        <dbReference type="Pfam" id="PF01284"/>
    </source>
</evidence>
<protein>
    <submittedName>
        <fullName evidence="8">Aste57867_8972 protein</fullName>
    </submittedName>
</protein>
<dbReference type="InterPro" id="IPR008253">
    <property type="entry name" value="Marvel"/>
</dbReference>
<gene>
    <name evidence="8" type="primary">Aste57867_8972</name>
    <name evidence="7" type="ORF">As57867_008937</name>
    <name evidence="8" type="ORF">ASTE57867_8972</name>
</gene>
<dbReference type="PANTHER" id="PTHR28165">
    <property type="entry name" value="NON-CLASSICAL EXPORT PROTEIN 2-RELATED"/>
    <property type="match status" value="1"/>
</dbReference>
<evidence type="ECO:0000313" key="7">
    <source>
        <dbReference type="EMBL" id="KAF0700511.1"/>
    </source>
</evidence>
<dbReference type="GO" id="GO:0016020">
    <property type="term" value="C:membrane"/>
    <property type="evidence" value="ECO:0007669"/>
    <property type="project" value="UniProtKB-SubCell"/>
</dbReference>
<feature type="transmembrane region" description="Helical" evidence="5">
    <location>
        <begin position="129"/>
        <end position="149"/>
    </location>
</feature>
<evidence type="ECO:0000256" key="4">
    <source>
        <dbReference type="ARBA" id="ARBA00023136"/>
    </source>
</evidence>
<name>A0A485KLR0_9STRA</name>
<keyword evidence="2 5" id="KW-0812">Transmembrane</keyword>
<feature type="domain" description="MARVEL" evidence="6">
    <location>
        <begin position="11"/>
        <end position="149"/>
    </location>
</feature>
<evidence type="ECO:0000256" key="5">
    <source>
        <dbReference type="SAM" id="Phobius"/>
    </source>
</evidence>
<feature type="transmembrane region" description="Helical" evidence="5">
    <location>
        <begin position="101"/>
        <end position="123"/>
    </location>
</feature>
<dbReference type="EMBL" id="CAADRA010005141">
    <property type="protein sequence ID" value="VFT85856.1"/>
    <property type="molecule type" value="Genomic_DNA"/>
</dbReference>